<sequence length="178" mass="19791">MIDVYEYYERVWGPPSREAEFTISGIPIEIYKWDEKATDMGATLYATNGASARPASYTHRTEFFTGFTSEIDSIADSLALLAHYAVAVGPIERGETVTFPDPLWEGSRMNTYFAIPPLETILAPLRIDEGLHIEFLHVVPIYPCELDLKKAHGAEWLLGEINDAGLSASDPFRVSCCA</sequence>
<dbReference type="AlphaFoldDB" id="A0A8J3Q3B4"/>
<protein>
    <recommendedName>
        <fullName evidence="1">Suppressor of fused-like domain-containing protein</fullName>
    </recommendedName>
</protein>
<evidence type="ECO:0000313" key="3">
    <source>
        <dbReference type="Proteomes" id="UP000612899"/>
    </source>
</evidence>
<evidence type="ECO:0000259" key="1">
    <source>
        <dbReference type="Pfam" id="PF05076"/>
    </source>
</evidence>
<dbReference type="Proteomes" id="UP000612899">
    <property type="component" value="Unassembled WGS sequence"/>
</dbReference>
<dbReference type="EMBL" id="BONY01000003">
    <property type="protein sequence ID" value="GIH02702.1"/>
    <property type="molecule type" value="Genomic_DNA"/>
</dbReference>
<reference evidence="2" key="1">
    <citation type="submission" date="2021-01" db="EMBL/GenBank/DDBJ databases">
        <title>Whole genome shotgun sequence of Rhizocola hellebori NBRC 109834.</title>
        <authorList>
            <person name="Komaki H."/>
            <person name="Tamura T."/>
        </authorList>
    </citation>
    <scope>NUCLEOTIDE SEQUENCE</scope>
    <source>
        <strain evidence="2">NBRC 109834</strain>
    </source>
</reference>
<proteinExistence type="predicted"/>
<dbReference type="RefSeq" id="WP_203906632.1">
    <property type="nucleotide sequence ID" value="NZ_BONY01000003.1"/>
</dbReference>
<evidence type="ECO:0000313" key="2">
    <source>
        <dbReference type="EMBL" id="GIH02702.1"/>
    </source>
</evidence>
<name>A0A8J3Q3B4_9ACTN</name>
<dbReference type="InterPro" id="IPR020941">
    <property type="entry name" value="SUFU-like_domain"/>
</dbReference>
<dbReference type="Pfam" id="PF05076">
    <property type="entry name" value="SUFU"/>
    <property type="match status" value="1"/>
</dbReference>
<organism evidence="2 3">
    <name type="scientific">Rhizocola hellebori</name>
    <dbReference type="NCBI Taxonomy" id="1392758"/>
    <lineage>
        <taxon>Bacteria</taxon>
        <taxon>Bacillati</taxon>
        <taxon>Actinomycetota</taxon>
        <taxon>Actinomycetes</taxon>
        <taxon>Micromonosporales</taxon>
        <taxon>Micromonosporaceae</taxon>
        <taxon>Rhizocola</taxon>
    </lineage>
</organism>
<gene>
    <name evidence="2" type="ORF">Rhe02_07690</name>
</gene>
<keyword evidence="3" id="KW-1185">Reference proteome</keyword>
<comment type="caution">
    <text evidence="2">The sequence shown here is derived from an EMBL/GenBank/DDBJ whole genome shotgun (WGS) entry which is preliminary data.</text>
</comment>
<feature type="domain" description="Suppressor of fused-like" evidence="1">
    <location>
        <begin position="27"/>
        <end position="164"/>
    </location>
</feature>
<accession>A0A8J3Q3B4</accession>